<feature type="transmembrane region" description="Helical" evidence="6">
    <location>
        <begin position="409"/>
        <end position="427"/>
    </location>
</feature>
<feature type="transmembrane region" description="Helical" evidence="6">
    <location>
        <begin position="271"/>
        <end position="296"/>
    </location>
</feature>
<evidence type="ECO:0000256" key="5">
    <source>
        <dbReference type="ARBA" id="ARBA00023136"/>
    </source>
</evidence>
<organism evidence="8 9">
    <name type="scientific">Brevibacillus choshinensis</name>
    <dbReference type="NCBI Taxonomy" id="54911"/>
    <lineage>
        <taxon>Bacteria</taxon>
        <taxon>Bacillati</taxon>
        <taxon>Bacillota</taxon>
        <taxon>Bacilli</taxon>
        <taxon>Bacillales</taxon>
        <taxon>Paenibacillaceae</taxon>
        <taxon>Brevibacillus</taxon>
    </lineage>
</organism>
<feature type="transmembrane region" description="Helical" evidence="6">
    <location>
        <begin position="89"/>
        <end position="108"/>
    </location>
</feature>
<feature type="transmembrane region" description="Helical" evidence="6">
    <location>
        <begin position="367"/>
        <end position="388"/>
    </location>
</feature>
<feature type="transmembrane region" description="Helical" evidence="6">
    <location>
        <begin position="148"/>
        <end position="169"/>
    </location>
</feature>
<keyword evidence="9" id="KW-1185">Reference proteome</keyword>
<reference evidence="8 9" key="1">
    <citation type="submission" date="2015-09" db="EMBL/GenBank/DDBJ databases">
        <title>Genome sequencing project for genomic taxonomy and phylogenomics of Bacillus-like bacteria.</title>
        <authorList>
            <person name="Liu B."/>
            <person name="Wang J."/>
            <person name="Zhu Y."/>
            <person name="Liu G."/>
            <person name="Chen Q."/>
            <person name="Chen Z."/>
            <person name="Lan J."/>
            <person name="Che J."/>
            <person name="Ge C."/>
            <person name="Shi H."/>
            <person name="Pan Z."/>
            <person name="Liu X."/>
        </authorList>
    </citation>
    <scope>NUCLEOTIDE SEQUENCE [LARGE SCALE GENOMIC DNA]</scope>
    <source>
        <strain evidence="8 9">DSM 8552</strain>
    </source>
</reference>
<feature type="transmembrane region" description="Helical" evidence="6">
    <location>
        <begin position="337"/>
        <end position="355"/>
    </location>
</feature>
<feature type="domain" description="Major facilitator superfamily (MFS) profile" evidence="7">
    <location>
        <begin position="25"/>
        <end position="456"/>
    </location>
</feature>
<evidence type="ECO:0000313" key="8">
    <source>
        <dbReference type="EMBL" id="KQL48602.1"/>
    </source>
</evidence>
<evidence type="ECO:0000313" key="9">
    <source>
        <dbReference type="Proteomes" id="UP000051063"/>
    </source>
</evidence>
<dbReference type="InterPro" id="IPR011701">
    <property type="entry name" value="MFS"/>
</dbReference>
<feature type="transmembrane region" description="Helical" evidence="6">
    <location>
        <begin position="308"/>
        <end position="328"/>
    </location>
</feature>
<proteinExistence type="predicted"/>
<dbReference type="RefSeq" id="WP_055742891.1">
    <property type="nucleotide sequence ID" value="NZ_LJJB01000007.1"/>
</dbReference>
<dbReference type="PROSITE" id="PS50850">
    <property type="entry name" value="MFS"/>
    <property type="match status" value="1"/>
</dbReference>
<name>A0ABR5NAM5_BRECH</name>
<dbReference type="Gene3D" id="1.20.1250.20">
    <property type="entry name" value="MFS general substrate transporter like domains"/>
    <property type="match status" value="2"/>
</dbReference>
<dbReference type="CDD" id="cd06174">
    <property type="entry name" value="MFS"/>
    <property type="match status" value="1"/>
</dbReference>
<dbReference type="SUPFAM" id="SSF103473">
    <property type="entry name" value="MFS general substrate transporter"/>
    <property type="match status" value="1"/>
</dbReference>
<sequence>MSRPKWMFFVRELDAYPTGRKRIFLLFVVILANFVANYESQMAPVLSLILKDIGISNPEYGLIVSLSVVAAAFGALLGGPLSDRYGRTLILVPGLLLTVLCVFGMIFVNSFGSLLFMRVVLNFIEGGFIGATAGLVRDFSPRMGRALSFGFWSYGTSGSNFFAALVAGYTLPYFGTWQSQFYIAGFLSLIVAIFVMFTIHDLSPRLREKVILNSATADEVNKPNVQPQPEFERKATKTTSQAISGKVEDATGSHAMTPMQTLRLAMKQKHIWALAIGCTFFLMLYLTLASYGPLILVQAFGYMPARAAFVSQFFWLFSLVTLIVSGYISDKLQLRKVISLIGVLGMIAVMSIWILTMHNPVSETTMILLISLMGGCLGFAYSPWMALYSENLEDLHGGIQASGWAVWSFVLRIYAIISAIPLNLIAVRYGWDTWLWITLIGAIIYIPLLCLGKGPWFKRPLSGRIPTAVDS</sequence>
<dbReference type="InterPro" id="IPR020846">
    <property type="entry name" value="MFS_dom"/>
</dbReference>
<evidence type="ECO:0000256" key="6">
    <source>
        <dbReference type="SAM" id="Phobius"/>
    </source>
</evidence>
<protein>
    <recommendedName>
        <fullName evidence="7">Major facilitator superfamily (MFS) profile domain-containing protein</fullName>
    </recommendedName>
</protein>
<feature type="transmembrane region" description="Helical" evidence="6">
    <location>
        <begin position="60"/>
        <end position="77"/>
    </location>
</feature>
<feature type="transmembrane region" description="Helical" evidence="6">
    <location>
        <begin position="181"/>
        <end position="199"/>
    </location>
</feature>
<comment type="caution">
    <text evidence="8">The sequence shown here is derived from an EMBL/GenBank/DDBJ whole genome shotgun (WGS) entry which is preliminary data.</text>
</comment>
<evidence type="ECO:0000259" key="7">
    <source>
        <dbReference type="PROSITE" id="PS50850"/>
    </source>
</evidence>
<feature type="transmembrane region" description="Helical" evidence="6">
    <location>
        <begin position="114"/>
        <end position="136"/>
    </location>
</feature>
<dbReference type="PANTHER" id="PTHR43826:SF3">
    <property type="entry name" value="GLUCOSE-6-PHOSPHATE EXCHANGER SLC37A4"/>
    <property type="match status" value="1"/>
</dbReference>
<evidence type="ECO:0000256" key="2">
    <source>
        <dbReference type="ARBA" id="ARBA00022448"/>
    </source>
</evidence>
<dbReference type="InterPro" id="IPR051337">
    <property type="entry name" value="OPA_Antiporter"/>
</dbReference>
<keyword evidence="3 6" id="KW-0812">Transmembrane</keyword>
<keyword evidence="2" id="KW-0813">Transport</keyword>
<accession>A0ABR5NAM5</accession>
<keyword evidence="4 6" id="KW-1133">Transmembrane helix</keyword>
<comment type="subcellular location">
    <subcellularLocation>
        <location evidence="1">Cell membrane</location>
        <topology evidence="1">Multi-pass membrane protein</topology>
    </subcellularLocation>
</comment>
<feature type="transmembrane region" description="Helical" evidence="6">
    <location>
        <begin position="433"/>
        <end position="452"/>
    </location>
</feature>
<dbReference type="EMBL" id="LJJB01000007">
    <property type="protein sequence ID" value="KQL48602.1"/>
    <property type="molecule type" value="Genomic_DNA"/>
</dbReference>
<evidence type="ECO:0000256" key="4">
    <source>
        <dbReference type="ARBA" id="ARBA00022989"/>
    </source>
</evidence>
<dbReference type="Proteomes" id="UP000051063">
    <property type="component" value="Unassembled WGS sequence"/>
</dbReference>
<dbReference type="Pfam" id="PF07690">
    <property type="entry name" value="MFS_1"/>
    <property type="match status" value="1"/>
</dbReference>
<dbReference type="InterPro" id="IPR036259">
    <property type="entry name" value="MFS_trans_sf"/>
</dbReference>
<dbReference type="PANTHER" id="PTHR43826">
    <property type="entry name" value="GLUCOSE-6-PHOSPHATE EXCHANGER SLC37A4"/>
    <property type="match status" value="1"/>
</dbReference>
<evidence type="ECO:0000256" key="3">
    <source>
        <dbReference type="ARBA" id="ARBA00022692"/>
    </source>
</evidence>
<evidence type="ECO:0000256" key="1">
    <source>
        <dbReference type="ARBA" id="ARBA00004651"/>
    </source>
</evidence>
<gene>
    <name evidence="8" type="ORF">AN963_02010</name>
</gene>
<keyword evidence="5 6" id="KW-0472">Membrane</keyword>